<dbReference type="GeneID" id="17280514"/>
<keyword evidence="5" id="KW-1185">Reference proteome</keyword>
<evidence type="ECO:0000313" key="5">
    <source>
        <dbReference type="Proteomes" id="UP000013827"/>
    </source>
</evidence>
<dbReference type="EnsemblProtists" id="EOD35246">
    <property type="protein sequence ID" value="EOD35246"/>
    <property type="gene ID" value="EMIHUDRAFT_455343"/>
</dbReference>
<name>A0A0D3KHL1_EMIH1</name>
<dbReference type="HOGENOM" id="CLU_389066_0_0_1"/>
<dbReference type="RefSeq" id="XP_005787675.1">
    <property type="nucleotide sequence ID" value="XM_005787618.1"/>
</dbReference>
<dbReference type="PANTHER" id="PTHR47934">
    <property type="entry name" value="PENTATRICOPEPTIDE REPEAT-CONTAINING PROTEIN PET309, MITOCHONDRIAL"/>
    <property type="match status" value="1"/>
</dbReference>
<dbReference type="GO" id="GO:0003729">
    <property type="term" value="F:mRNA binding"/>
    <property type="evidence" value="ECO:0007669"/>
    <property type="project" value="TreeGrafter"/>
</dbReference>
<dbReference type="GO" id="GO:0006396">
    <property type="term" value="P:RNA processing"/>
    <property type="evidence" value="ECO:0007669"/>
    <property type="project" value="TreeGrafter"/>
</dbReference>
<reference evidence="5" key="1">
    <citation type="journal article" date="2013" name="Nature">
        <title>Pan genome of the phytoplankton Emiliania underpins its global distribution.</title>
        <authorList>
            <person name="Read B.A."/>
            <person name="Kegel J."/>
            <person name="Klute M.J."/>
            <person name="Kuo A."/>
            <person name="Lefebvre S.C."/>
            <person name="Maumus F."/>
            <person name="Mayer C."/>
            <person name="Miller J."/>
            <person name="Monier A."/>
            <person name="Salamov A."/>
            <person name="Young J."/>
            <person name="Aguilar M."/>
            <person name="Claverie J.M."/>
            <person name="Frickenhaus S."/>
            <person name="Gonzalez K."/>
            <person name="Herman E.K."/>
            <person name="Lin Y.C."/>
            <person name="Napier J."/>
            <person name="Ogata H."/>
            <person name="Sarno A.F."/>
            <person name="Shmutz J."/>
            <person name="Schroeder D."/>
            <person name="de Vargas C."/>
            <person name="Verret F."/>
            <person name="von Dassow P."/>
            <person name="Valentin K."/>
            <person name="Van de Peer Y."/>
            <person name="Wheeler G."/>
            <person name="Dacks J.B."/>
            <person name="Delwiche C.F."/>
            <person name="Dyhrman S.T."/>
            <person name="Glockner G."/>
            <person name="John U."/>
            <person name="Richards T."/>
            <person name="Worden A.Z."/>
            <person name="Zhang X."/>
            <person name="Grigoriev I.V."/>
            <person name="Allen A.E."/>
            <person name="Bidle K."/>
            <person name="Borodovsky M."/>
            <person name="Bowler C."/>
            <person name="Brownlee C."/>
            <person name="Cock J.M."/>
            <person name="Elias M."/>
            <person name="Gladyshev V.N."/>
            <person name="Groth M."/>
            <person name="Guda C."/>
            <person name="Hadaegh A."/>
            <person name="Iglesias-Rodriguez M.D."/>
            <person name="Jenkins J."/>
            <person name="Jones B.M."/>
            <person name="Lawson T."/>
            <person name="Leese F."/>
            <person name="Lindquist E."/>
            <person name="Lobanov A."/>
            <person name="Lomsadze A."/>
            <person name="Malik S.B."/>
            <person name="Marsh M.E."/>
            <person name="Mackinder L."/>
            <person name="Mock T."/>
            <person name="Mueller-Roeber B."/>
            <person name="Pagarete A."/>
            <person name="Parker M."/>
            <person name="Probert I."/>
            <person name="Quesneville H."/>
            <person name="Raines C."/>
            <person name="Rensing S.A."/>
            <person name="Riano-Pachon D.M."/>
            <person name="Richier S."/>
            <person name="Rokitta S."/>
            <person name="Shiraiwa Y."/>
            <person name="Soanes D.M."/>
            <person name="van der Giezen M."/>
            <person name="Wahlund T.M."/>
            <person name="Williams B."/>
            <person name="Wilson W."/>
            <person name="Wolfe G."/>
            <person name="Wurch L.L."/>
        </authorList>
    </citation>
    <scope>NUCLEOTIDE SEQUENCE</scope>
</reference>
<dbReference type="KEGG" id="ehx:EMIHUDRAFT_455343"/>
<dbReference type="Proteomes" id="UP000013827">
    <property type="component" value="Unassembled WGS sequence"/>
</dbReference>
<dbReference type="InterPro" id="IPR002885">
    <property type="entry name" value="PPR_rpt"/>
</dbReference>
<accession>A0A0D3KHL1</accession>
<dbReference type="PROSITE" id="PS51375">
    <property type="entry name" value="PPR"/>
    <property type="match status" value="1"/>
</dbReference>
<dbReference type="GO" id="GO:0007005">
    <property type="term" value="P:mitochondrion organization"/>
    <property type="evidence" value="ECO:0007669"/>
    <property type="project" value="TreeGrafter"/>
</dbReference>
<dbReference type="InterPro" id="IPR011990">
    <property type="entry name" value="TPR-like_helical_dom_sf"/>
</dbReference>
<dbReference type="Gene3D" id="1.25.40.10">
    <property type="entry name" value="Tetratricopeptide repeat domain"/>
    <property type="match status" value="2"/>
</dbReference>
<protein>
    <recommendedName>
        <fullName evidence="3">RAP domain-containing protein</fullName>
    </recommendedName>
</protein>
<evidence type="ECO:0000256" key="2">
    <source>
        <dbReference type="SAM" id="MobiDB-lite"/>
    </source>
</evidence>
<dbReference type="PROSITE" id="PS51286">
    <property type="entry name" value="RAP"/>
    <property type="match status" value="1"/>
</dbReference>
<feature type="region of interest" description="Disordered" evidence="2">
    <location>
        <begin position="411"/>
        <end position="440"/>
    </location>
</feature>
<evidence type="ECO:0000259" key="3">
    <source>
        <dbReference type="PROSITE" id="PS51286"/>
    </source>
</evidence>
<dbReference type="InterPro" id="IPR013584">
    <property type="entry name" value="RAP"/>
</dbReference>
<dbReference type="PANTHER" id="PTHR47934:SF6">
    <property type="entry name" value="MITOCHONDRIAL GROUP I INTRON SPLICING FACTOR CCM1-RELATED"/>
    <property type="match status" value="1"/>
</dbReference>
<evidence type="ECO:0000256" key="1">
    <source>
        <dbReference type="PROSITE-ProRule" id="PRU00708"/>
    </source>
</evidence>
<feature type="repeat" description="PPR" evidence="1">
    <location>
        <begin position="156"/>
        <end position="190"/>
    </location>
</feature>
<evidence type="ECO:0000313" key="4">
    <source>
        <dbReference type="EnsemblProtists" id="EOD35246"/>
    </source>
</evidence>
<reference evidence="4" key="2">
    <citation type="submission" date="2024-10" db="UniProtKB">
        <authorList>
            <consortium name="EnsemblProtists"/>
        </authorList>
    </citation>
    <scope>IDENTIFICATION</scope>
</reference>
<feature type="domain" description="RAP" evidence="3">
    <location>
        <begin position="590"/>
        <end position="652"/>
    </location>
</feature>
<dbReference type="AlphaFoldDB" id="A0A0D3KHL1"/>
<dbReference type="Gene3D" id="3.40.960.10">
    <property type="entry name" value="VSR Endonuclease"/>
    <property type="match status" value="1"/>
</dbReference>
<dbReference type="eggNOG" id="KOG4197">
    <property type="taxonomic scope" value="Eukaryota"/>
</dbReference>
<dbReference type="GO" id="GO:0005739">
    <property type="term" value="C:mitochondrion"/>
    <property type="evidence" value="ECO:0007669"/>
    <property type="project" value="TreeGrafter"/>
</dbReference>
<dbReference type="Pfam" id="PF08373">
    <property type="entry name" value="RAP"/>
    <property type="match status" value="1"/>
</dbReference>
<proteinExistence type="predicted"/>
<feature type="region of interest" description="Disordered" evidence="2">
    <location>
        <begin position="104"/>
        <end position="123"/>
    </location>
</feature>
<dbReference type="PaxDb" id="2903-EOD35246"/>
<organism evidence="4 5">
    <name type="scientific">Emiliania huxleyi (strain CCMP1516)</name>
    <dbReference type="NCBI Taxonomy" id="280463"/>
    <lineage>
        <taxon>Eukaryota</taxon>
        <taxon>Haptista</taxon>
        <taxon>Haptophyta</taxon>
        <taxon>Prymnesiophyceae</taxon>
        <taxon>Isochrysidales</taxon>
        <taxon>Noelaerhabdaceae</taxon>
        <taxon>Emiliania</taxon>
    </lineage>
</organism>
<dbReference type="SMART" id="SM00952">
    <property type="entry name" value="RAP"/>
    <property type="match status" value="1"/>
</dbReference>
<sequence length="710" mass="75899">MLPRSRWIARAFGCAAPLGAIHKWHPPSVEKAEMLLAEMHAIAASLPALLHRIEEEGEPLQPLLRRLTALFRESSRAMVLGSTQLKLVGAVLASLPASAEPASGVDLRSEKGLRSSSGGGGGCERVAHPEARACLNAALHMIGSAGAALARGLRPDGRTYHALLRAHARAGDVARLRAVAEEARSRGFAVEAEPSVVTTMLSGCAAARDAAEASAVFEASLAAGLQPDRIVYNALSHAYAVGGEAFERGRALPRRGSGDARDAATAVAILLDALIAARAAEAHEVLQLAARAGVCPTIGAVNGLIAVHAEAADAAGALAAYERWCCAPMRPNRGTLDALLRACVRGRAAELSGRVCRLAAEHDLPFGDRLHAQLVLAHTATVDVTRLFERMQAGGGDAGLAAVTALMEEYHRDGKSPSRRPNPAVRNEPPSSGGSAAGGQLNAKLLNGHISHASNADELLSLCAANSTRLNYIHAANLWNKLGKQRIERRHEEQLERLNPSRWSENDRSQLHQWQLWLFLERGAEEQQHLLSDSQRLLFREAMQMNVARPSGLQRSVSDALSAVRSGFEEEHLEPRTGYSLDLALPSSRIAIEVDGPSHFLLPDSQGVRAPNGPTKLKRRLLAAAGWRVISVPFYEWDGLNTANERQAYLERAVGSLDAAAPQAPPEGLEPPLARCRKAPATVSTLERECGMVIPLAYLANGSKRKKDSL</sequence>
<dbReference type="InterPro" id="IPR051114">
    <property type="entry name" value="Mito_RNA_Proc_CCM1"/>
</dbReference>